<accession>A0A4Y9IJM1</accession>
<sequence>MVKLIKKNNVKKEVALLIPEERQFINRIYCNISDYRRKGKTEDWIAKRINGKVIRNRFITCLMNHGVATSLGFKICTIAIYKYLHGRSIAIIRKKMNLPNNANIRDNMSVTELSAIEFIESLSIDCIERLNARGSNECESIICKSAKLVAETIMNSRKTIG</sequence>
<organism evidence="1 2">
    <name type="scientific">Dysgonomonas mossii</name>
    <dbReference type="NCBI Taxonomy" id="163665"/>
    <lineage>
        <taxon>Bacteria</taxon>
        <taxon>Pseudomonadati</taxon>
        <taxon>Bacteroidota</taxon>
        <taxon>Bacteroidia</taxon>
        <taxon>Bacteroidales</taxon>
        <taxon>Dysgonomonadaceae</taxon>
        <taxon>Dysgonomonas</taxon>
    </lineage>
</organism>
<dbReference type="EMBL" id="SPPK01000007">
    <property type="protein sequence ID" value="TFU86968.1"/>
    <property type="molecule type" value="Genomic_DNA"/>
</dbReference>
<dbReference type="OrthoDB" id="9814400at2"/>
<reference evidence="1 2" key="1">
    <citation type="submission" date="2019-03" db="EMBL/GenBank/DDBJ databases">
        <title>Diversity of the mouse oral microbiome.</title>
        <authorList>
            <person name="Joseph S."/>
            <person name="Aduse-Opoku J."/>
            <person name="Curtis M."/>
            <person name="Wade W."/>
            <person name="Hashim A."/>
        </authorList>
    </citation>
    <scope>NUCLEOTIDE SEQUENCE [LARGE SCALE GENOMIC DNA]</scope>
    <source>
        <strain evidence="1 2">P11</strain>
    </source>
</reference>
<dbReference type="Proteomes" id="UP000298285">
    <property type="component" value="Unassembled WGS sequence"/>
</dbReference>
<name>A0A4Y9IJM1_9BACT</name>
<dbReference type="AlphaFoldDB" id="A0A4Y9IJM1"/>
<protein>
    <submittedName>
        <fullName evidence="1">Uncharacterized protein</fullName>
    </submittedName>
</protein>
<dbReference type="RefSeq" id="WP_135107232.1">
    <property type="nucleotide sequence ID" value="NZ_JADGKW010000007.1"/>
</dbReference>
<gene>
    <name evidence="1" type="ORF">E4T88_16090</name>
</gene>
<evidence type="ECO:0000313" key="2">
    <source>
        <dbReference type="Proteomes" id="UP000298285"/>
    </source>
</evidence>
<evidence type="ECO:0000313" key="1">
    <source>
        <dbReference type="EMBL" id="TFU86968.1"/>
    </source>
</evidence>
<comment type="caution">
    <text evidence="1">The sequence shown here is derived from an EMBL/GenBank/DDBJ whole genome shotgun (WGS) entry which is preliminary data.</text>
</comment>
<proteinExistence type="predicted"/>